<dbReference type="EMBL" id="AEMG01000022">
    <property type="protein sequence ID" value="EFW90632.1"/>
    <property type="molecule type" value="Genomic_DNA"/>
</dbReference>
<dbReference type="Proteomes" id="UP000003751">
    <property type="component" value="Unassembled WGS sequence"/>
</dbReference>
<dbReference type="Proteomes" id="UP000184203">
    <property type="component" value="Unassembled WGS sequence"/>
</dbReference>
<dbReference type="OrthoDB" id="10436at2157"/>
<sequence length="288" mass="32998">MSDATVCLTYDFDAVSVWIHTFEVGNAPTQLSRGVYGAWVGAPRLLDLHDRHGIPATWFVPGHTIESFPERVGEVHDRGYDIQCHGWRHVNPSTFDSKEDEKAEYERAMTNIEDITGSPPVGFRSPAWEFSTHTLDILDELGFEWDSSQMGNDFRPYYLRKNWSAPQDKPYEIGEKSDIVEVPISWKRADFPALMFVWEQSILWGFADERSVFDLWRAQFDWMYEHVENGIFTLAMHPQVIGQPPRTTRLEELIGHMRAKPGVEFADVSTVAAEVRSGDREPMAMLGD</sequence>
<evidence type="ECO:0000313" key="3">
    <source>
        <dbReference type="EMBL" id="SHL56739.1"/>
    </source>
</evidence>
<dbReference type="SUPFAM" id="SSF88713">
    <property type="entry name" value="Glycoside hydrolase/deacetylase"/>
    <property type="match status" value="1"/>
</dbReference>
<feature type="domain" description="NodB homology" evidence="1">
    <location>
        <begin position="28"/>
        <end position="266"/>
    </location>
</feature>
<reference evidence="2 4" key="1">
    <citation type="journal article" date="2014" name="ISME J.">
        <title>Trehalose/2-sulfotrehalose biosynthesis and glycine-betaine uptake are widely spread mechanisms for osmoadaptation in the Halobacteriales.</title>
        <authorList>
            <person name="Youssef N.H."/>
            <person name="Savage-Ashlock K.N."/>
            <person name="McCully A.L."/>
            <person name="Luedtke B."/>
            <person name="Shaw E.I."/>
            <person name="Hoff W.D."/>
            <person name="Elshahed M.S."/>
        </authorList>
    </citation>
    <scope>NUCLEOTIDE SEQUENCE [LARGE SCALE GENOMIC DNA]</scope>
    <source>
        <strain evidence="2 4">DX253</strain>
    </source>
</reference>
<dbReference type="PANTHER" id="PTHR47561">
    <property type="entry name" value="POLYSACCHARIDE DEACETYLASE FAMILY PROTEIN (AFU_ORTHOLOGUE AFUA_6G05030)"/>
    <property type="match status" value="1"/>
</dbReference>
<dbReference type="Gene3D" id="3.20.20.370">
    <property type="entry name" value="Glycoside hydrolase/deacetylase"/>
    <property type="match status" value="1"/>
</dbReference>
<evidence type="ECO:0000259" key="1">
    <source>
        <dbReference type="PROSITE" id="PS51677"/>
    </source>
</evidence>
<dbReference type="InterPro" id="IPR037950">
    <property type="entry name" value="PgdA-like"/>
</dbReference>
<dbReference type="PATRIC" id="fig|797209.4.peg.3543"/>
<dbReference type="AlphaFoldDB" id="E7QXT1"/>
<dbReference type="RefSeq" id="WP_007982207.1">
    <property type="nucleotide sequence ID" value="NZ_AEMG01000022.1"/>
</dbReference>
<proteinExistence type="predicted"/>
<dbReference type="PROSITE" id="PS51677">
    <property type="entry name" value="NODB"/>
    <property type="match status" value="1"/>
</dbReference>
<protein>
    <submittedName>
        <fullName evidence="3">Polysaccharide deacetylase</fullName>
    </submittedName>
</protein>
<reference evidence="5" key="3">
    <citation type="submission" date="2016-11" db="EMBL/GenBank/DDBJ databases">
        <authorList>
            <person name="Varghese N."/>
            <person name="Submissions S."/>
        </authorList>
    </citation>
    <scope>NUCLEOTIDE SEQUENCE [LARGE SCALE GENOMIC DNA]</scope>
    <source>
        <strain evidence="5">DX253</strain>
    </source>
</reference>
<dbReference type="Pfam" id="PF01522">
    <property type="entry name" value="Polysacc_deac_1"/>
    <property type="match status" value="1"/>
</dbReference>
<dbReference type="GO" id="GO:0005975">
    <property type="term" value="P:carbohydrate metabolic process"/>
    <property type="evidence" value="ECO:0007669"/>
    <property type="project" value="InterPro"/>
</dbReference>
<evidence type="ECO:0000313" key="5">
    <source>
        <dbReference type="Proteomes" id="UP000184203"/>
    </source>
</evidence>
<dbReference type="STRING" id="797209.GCA_000376445_02257"/>
<evidence type="ECO:0000313" key="4">
    <source>
        <dbReference type="Proteomes" id="UP000003751"/>
    </source>
</evidence>
<dbReference type="PANTHER" id="PTHR47561:SF1">
    <property type="entry name" value="POLYSACCHARIDE DEACETYLASE FAMILY PROTEIN (AFU_ORTHOLOGUE AFUA_6G05030)"/>
    <property type="match status" value="1"/>
</dbReference>
<name>E7QXT1_HALPU</name>
<gene>
    <name evidence="3" type="ORF">SAMN05444342_4139</name>
    <name evidence="2" type="ORF">ZOD2009_18100</name>
</gene>
<accession>E7QXT1</accession>
<dbReference type="InterPro" id="IPR002509">
    <property type="entry name" value="NODB_dom"/>
</dbReference>
<keyword evidence="5" id="KW-1185">Reference proteome</keyword>
<dbReference type="eggNOG" id="arCOG02876">
    <property type="taxonomic scope" value="Archaea"/>
</dbReference>
<evidence type="ECO:0000313" key="2">
    <source>
        <dbReference type="EMBL" id="EFW90632.1"/>
    </source>
</evidence>
<dbReference type="InterPro" id="IPR011330">
    <property type="entry name" value="Glyco_hydro/deAcase_b/a-brl"/>
</dbReference>
<dbReference type="EMBL" id="FRAN01000008">
    <property type="protein sequence ID" value="SHL56739.1"/>
    <property type="molecule type" value="Genomic_DNA"/>
</dbReference>
<dbReference type="CDD" id="cd10938">
    <property type="entry name" value="CE4_HpPgdA_like"/>
    <property type="match status" value="1"/>
</dbReference>
<organism evidence="2 4">
    <name type="scientific">Haladaptatus paucihalophilus DX253</name>
    <dbReference type="NCBI Taxonomy" id="797209"/>
    <lineage>
        <taxon>Archaea</taxon>
        <taxon>Methanobacteriati</taxon>
        <taxon>Methanobacteriota</taxon>
        <taxon>Stenosarchaea group</taxon>
        <taxon>Halobacteria</taxon>
        <taxon>Halobacteriales</taxon>
        <taxon>Haladaptataceae</taxon>
        <taxon>Haladaptatus</taxon>
    </lineage>
</organism>
<reference evidence="3" key="2">
    <citation type="submission" date="2016-11" db="EMBL/GenBank/DDBJ databases">
        <authorList>
            <person name="Jaros S."/>
            <person name="Januszkiewicz K."/>
            <person name="Wedrychowicz H."/>
        </authorList>
    </citation>
    <scope>NUCLEOTIDE SEQUENCE [LARGE SCALE GENOMIC DNA]</scope>
    <source>
        <strain evidence="3">DX253</strain>
    </source>
</reference>
<dbReference type="GO" id="GO:0016810">
    <property type="term" value="F:hydrolase activity, acting on carbon-nitrogen (but not peptide) bonds"/>
    <property type="evidence" value="ECO:0007669"/>
    <property type="project" value="InterPro"/>
</dbReference>